<evidence type="ECO:0000259" key="3">
    <source>
        <dbReference type="SMART" id="SM00347"/>
    </source>
</evidence>
<feature type="transmembrane region" description="Helical" evidence="2">
    <location>
        <begin position="98"/>
        <end position="117"/>
    </location>
</feature>
<evidence type="ECO:0000256" key="1">
    <source>
        <dbReference type="SAM" id="MobiDB-lite"/>
    </source>
</evidence>
<feature type="compositionally biased region" description="Basic residues" evidence="1">
    <location>
        <begin position="153"/>
        <end position="167"/>
    </location>
</feature>
<name>A0ABQ3ZXX9_9ACTN</name>
<gene>
    <name evidence="4" type="ORF">Ahu01nite_065450</name>
</gene>
<dbReference type="Pfam" id="PF12802">
    <property type="entry name" value="MarR_2"/>
    <property type="match status" value="1"/>
</dbReference>
<evidence type="ECO:0000313" key="4">
    <source>
        <dbReference type="EMBL" id="GIE23443.1"/>
    </source>
</evidence>
<dbReference type="SMART" id="SM00347">
    <property type="entry name" value="HTH_MARR"/>
    <property type="match status" value="1"/>
</dbReference>
<dbReference type="EMBL" id="BOMN01000091">
    <property type="protein sequence ID" value="GIE23443.1"/>
    <property type="molecule type" value="Genomic_DNA"/>
</dbReference>
<dbReference type="InterPro" id="IPR000835">
    <property type="entry name" value="HTH_MarR-typ"/>
</dbReference>
<sequence>MGGEEWIREGDLTFEQAQVIGYLEQKPGAIQRDIAEMTRTTAANISLLLKVLERRGLVERRTGGGNERSKRLAAAEAVTSVYQVINAGFIGSVHDTSLLAAVRFGTPLFGLVFAIAGADDTAVQIPGTLMMGVTAGVLPLFAYTFGKGDRRRPAGLRRHGRRRRRGLRSPDCSSSVTRCSRCSPPTGRP</sequence>
<dbReference type="Gene3D" id="1.10.10.10">
    <property type="entry name" value="Winged helix-like DNA-binding domain superfamily/Winged helix DNA-binding domain"/>
    <property type="match status" value="1"/>
</dbReference>
<dbReference type="InterPro" id="IPR036390">
    <property type="entry name" value="WH_DNA-bd_sf"/>
</dbReference>
<dbReference type="SUPFAM" id="SSF46785">
    <property type="entry name" value="Winged helix' DNA-binding domain"/>
    <property type="match status" value="1"/>
</dbReference>
<feature type="transmembrane region" description="Helical" evidence="2">
    <location>
        <begin position="123"/>
        <end position="143"/>
    </location>
</feature>
<feature type="compositionally biased region" description="Low complexity" evidence="1">
    <location>
        <begin position="172"/>
        <end position="183"/>
    </location>
</feature>
<protein>
    <recommendedName>
        <fullName evidence="3">HTH marR-type domain-containing protein</fullName>
    </recommendedName>
</protein>
<dbReference type="RefSeq" id="WP_203840501.1">
    <property type="nucleotide sequence ID" value="NZ_BAAATV010000009.1"/>
</dbReference>
<comment type="caution">
    <text evidence="4">The sequence shown here is derived from an EMBL/GenBank/DDBJ whole genome shotgun (WGS) entry which is preliminary data.</text>
</comment>
<evidence type="ECO:0000256" key="2">
    <source>
        <dbReference type="SAM" id="Phobius"/>
    </source>
</evidence>
<dbReference type="InterPro" id="IPR036388">
    <property type="entry name" value="WH-like_DNA-bd_sf"/>
</dbReference>
<accession>A0ABQ3ZXX9</accession>
<dbReference type="Proteomes" id="UP000603200">
    <property type="component" value="Unassembled WGS sequence"/>
</dbReference>
<evidence type="ECO:0000313" key="5">
    <source>
        <dbReference type="Proteomes" id="UP000603200"/>
    </source>
</evidence>
<feature type="region of interest" description="Disordered" evidence="1">
    <location>
        <begin position="152"/>
        <end position="189"/>
    </location>
</feature>
<keyword evidence="5" id="KW-1185">Reference proteome</keyword>
<feature type="domain" description="HTH marR-type" evidence="3">
    <location>
        <begin position="5"/>
        <end position="103"/>
    </location>
</feature>
<reference evidence="4 5" key="1">
    <citation type="submission" date="2021-01" db="EMBL/GenBank/DDBJ databases">
        <title>Whole genome shotgun sequence of Actinoplanes humidus NBRC 14915.</title>
        <authorList>
            <person name="Komaki H."/>
            <person name="Tamura T."/>
        </authorList>
    </citation>
    <scope>NUCLEOTIDE SEQUENCE [LARGE SCALE GENOMIC DNA]</scope>
    <source>
        <strain evidence="4 5">NBRC 14915</strain>
    </source>
</reference>
<keyword evidence="2" id="KW-1133">Transmembrane helix</keyword>
<keyword evidence="2" id="KW-0472">Membrane</keyword>
<keyword evidence="2" id="KW-0812">Transmembrane</keyword>
<proteinExistence type="predicted"/>
<organism evidence="4 5">
    <name type="scientific">Winogradskya humida</name>
    <dbReference type="NCBI Taxonomy" id="113566"/>
    <lineage>
        <taxon>Bacteria</taxon>
        <taxon>Bacillati</taxon>
        <taxon>Actinomycetota</taxon>
        <taxon>Actinomycetes</taxon>
        <taxon>Micromonosporales</taxon>
        <taxon>Micromonosporaceae</taxon>
        <taxon>Winogradskya</taxon>
    </lineage>
</organism>